<feature type="compositionally biased region" description="Polar residues" evidence="1">
    <location>
        <begin position="18"/>
        <end position="30"/>
    </location>
</feature>
<dbReference type="EMBL" id="AZHF01000003">
    <property type="protein sequence ID" value="OAA77956.1"/>
    <property type="molecule type" value="Genomic_DNA"/>
</dbReference>
<dbReference type="Proteomes" id="UP000076881">
    <property type="component" value="Unassembled WGS sequence"/>
</dbReference>
<accession>A0A168HM00</accession>
<proteinExistence type="predicted"/>
<feature type="compositionally biased region" description="Low complexity" evidence="1">
    <location>
        <begin position="31"/>
        <end position="42"/>
    </location>
</feature>
<protein>
    <submittedName>
        <fullName evidence="2">Uncharacterized protein</fullName>
    </submittedName>
</protein>
<dbReference type="OrthoDB" id="10587031at2759"/>
<name>A0A168HM00_CORDF</name>
<reference evidence="2 3" key="1">
    <citation type="journal article" date="2016" name="Genome Biol. Evol.">
        <title>Divergent and convergent evolution of fungal pathogenicity.</title>
        <authorList>
            <person name="Shang Y."/>
            <person name="Xiao G."/>
            <person name="Zheng P."/>
            <person name="Cen K."/>
            <person name="Zhan S."/>
            <person name="Wang C."/>
        </authorList>
    </citation>
    <scope>NUCLEOTIDE SEQUENCE [LARGE SCALE GENOMIC DNA]</scope>
    <source>
        <strain evidence="2 3">RCEF 1005</strain>
    </source>
</reference>
<evidence type="ECO:0000313" key="3">
    <source>
        <dbReference type="Proteomes" id="UP000076881"/>
    </source>
</evidence>
<evidence type="ECO:0000313" key="2">
    <source>
        <dbReference type="EMBL" id="OAA77956.1"/>
    </source>
</evidence>
<keyword evidence="3" id="KW-1185">Reference proteome</keyword>
<feature type="compositionally biased region" description="Low complexity" evidence="1">
    <location>
        <begin position="73"/>
        <end position="93"/>
    </location>
</feature>
<sequence length="167" mass="18391">MSPSRNQTSDDAAASTAEANVSNPTTASATQNQPADAQAQPAQRRRHHIRRRERISQEQFLTMTAEAAARRQNAQGGTTTAAAPGSSASTNTNPVNRSSVAGMPMPYDPFTDEYWYNVHNQALRAEQASLQRRRTMDERVNEARGAYNGLTNILHRLRSNNNSPEPK</sequence>
<dbReference type="AlphaFoldDB" id="A0A168HM00"/>
<feature type="compositionally biased region" description="Basic residues" evidence="1">
    <location>
        <begin position="43"/>
        <end position="53"/>
    </location>
</feature>
<comment type="caution">
    <text evidence="2">The sequence shown here is derived from an EMBL/GenBank/DDBJ whole genome shotgun (WGS) entry which is preliminary data.</text>
</comment>
<feature type="region of interest" description="Disordered" evidence="1">
    <location>
        <begin position="1"/>
        <end position="104"/>
    </location>
</feature>
<gene>
    <name evidence="2" type="ORF">LEL_04779</name>
</gene>
<organism evidence="2 3">
    <name type="scientific">Akanthomyces lecanii RCEF 1005</name>
    <dbReference type="NCBI Taxonomy" id="1081108"/>
    <lineage>
        <taxon>Eukaryota</taxon>
        <taxon>Fungi</taxon>
        <taxon>Dikarya</taxon>
        <taxon>Ascomycota</taxon>
        <taxon>Pezizomycotina</taxon>
        <taxon>Sordariomycetes</taxon>
        <taxon>Hypocreomycetidae</taxon>
        <taxon>Hypocreales</taxon>
        <taxon>Cordycipitaceae</taxon>
        <taxon>Akanthomyces</taxon>
        <taxon>Cordyceps confragosa</taxon>
    </lineage>
</organism>
<evidence type="ECO:0000256" key="1">
    <source>
        <dbReference type="SAM" id="MobiDB-lite"/>
    </source>
</evidence>